<protein>
    <recommendedName>
        <fullName evidence="4">DUF4019 domain-containing protein</fullName>
    </recommendedName>
</protein>
<evidence type="ECO:0000256" key="1">
    <source>
        <dbReference type="SAM" id="SignalP"/>
    </source>
</evidence>
<keyword evidence="1" id="KW-0732">Signal</keyword>
<evidence type="ECO:0008006" key="4">
    <source>
        <dbReference type="Google" id="ProtNLM"/>
    </source>
</evidence>
<organism evidence="2 3">
    <name type="scientific">Collimonas pratensis</name>
    <dbReference type="NCBI Taxonomy" id="279113"/>
    <lineage>
        <taxon>Bacteria</taxon>
        <taxon>Pseudomonadati</taxon>
        <taxon>Pseudomonadota</taxon>
        <taxon>Betaproteobacteria</taxon>
        <taxon>Burkholderiales</taxon>
        <taxon>Oxalobacteraceae</taxon>
        <taxon>Collimonas</taxon>
    </lineage>
</organism>
<accession>A0ABM5ZCX4</accession>
<feature type="chain" id="PRO_5047321082" description="DUF4019 domain-containing protein" evidence="1">
    <location>
        <begin position="40"/>
        <end position="163"/>
    </location>
</feature>
<gene>
    <name evidence="2" type="ORF">CPter291_4493</name>
</gene>
<dbReference type="EMBL" id="CP013236">
    <property type="protein sequence ID" value="AMP16718.1"/>
    <property type="molecule type" value="Genomic_DNA"/>
</dbReference>
<evidence type="ECO:0000313" key="2">
    <source>
        <dbReference type="EMBL" id="AMP16718.1"/>
    </source>
</evidence>
<sequence>MKKTNQMTNLRDRLSCAVHWGKLLLLVGLGMLTSSAAMAQQAAAADSAIDVARQWLSLADANQAARMWEQSNALMKAQSDQKSWITYIDSMHSQFGPAPDSRFWQALEHQVDHPSLPRGEFASVTFVSGYAKARAWEKVALVWQDQRWVPVGYQYGPLETIGK</sequence>
<dbReference type="Pfam" id="PF13211">
    <property type="entry name" value="DUF4019"/>
    <property type="match status" value="1"/>
</dbReference>
<name>A0ABM5ZCX4_9BURK</name>
<evidence type="ECO:0000313" key="3">
    <source>
        <dbReference type="Proteomes" id="UP000074914"/>
    </source>
</evidence>
<feature type="signal peptide" evidence="1">
    <location>
        <begin position="1"/>
        <end position="39"/>
    </location>
</feature>
<reference evidence="2 3" key="1">
    <citation type="submission" date="2015-11" db="EMBL/GenBank/DDBJ databases">
        <title>Exploring the genomic traits of fungus-feeding bacterial genus Collimonas.</title>
        <authorList>
            <person name="Song C."/>
            <person name="Schmidt R."/>
            <person name="de Jager V."/>
            <person name="Krzyzanowska D."/>
            <person name="Jongedijk E."/>
            <person name="Cankar K."/>
            <person name="Beekwilder J."/>
            <person name="van Veen A."/>
            <person name="de Boer W."/>
            <person name="van Veen J.A."/>
            <person name="Garbeva P."/>
        </authorList>
    </citation>
    <scope>NUCLEOTIDE SEQUENCE [LARGE SCALE GENOMIC DNA]</scope>
    <source>
        <strain evidence="2 3">Ter291</strain>
    </source>
</reference>
<dbReference type="Proteomes" id="UP000074914">
    <property type="component" value="Chromosome"/>
</dbReference>
<proteinExistence type="predicted"/>
<dbReference type="InterPro" id="IPR025091">
    <property type="entry name" value="DUF4019"/>
</dbReference>
<keyword evidence="3" id="KW-1185">Reference proteome</keyword>